<keyword evidence="2" id="KW-1133">Transmembrane helix</keyword>
<gene>
    <name evidence="3" type="ORF">WJM97_08210</name>
</gene>
<feature type="transmembrane region" description="Helical" evidence="2">
    <location>
        <begin position="26"/>
        <end position="44"/>
    </location>
</feature>
<protein>
    <submittedName>
        <fullName evidence="3">Proteinase inhibitor I4 serpin</fullName>
    </submittedName>
</protein>
<evidence type="ECO:0000313" key="4">
    <source>
        <dbReference type="Proteomes" id="UP001483337"/>
    </source>
</evidence>
<dbReference type="RefSeq" id="WP_353932558.1">
    <property type="nucleotide sequence ID" value="NZ_CP150886.1"/>
</dbReference>
<dbReference type="Proteomes" id="UP001483337">
    <property type="component" value="Chromosome"/>
</dbReference>
<sequence>MNRYKFNALQENFLQRRYGVSLGRRYVLAAASIMMLNVLGYSSAESNTNAISQSRLSSSDSSLTIDKDKW</sequence>
<keyword evidence="4" id="KW-1185">Reference proteome</keyword>
<reference evidence="3 4" key="1">
    <citation type="submission" date="2024-04" db="EMBL/GenBank/DDBJ databases">
        <title>Okeanomitos corallinicola gen. &amp; sp. nov. (Nostocales, Cyanobacteria), a new toxic marine heterocyst-forming cyanobacterium from a coral reef.</title>
        <authorList>
            <person name="Li H."/>
            <person name="Li R."/>
            <person name="Kang J."/>
            <person name="Hii K.S."/>
            <person name="Mohamed H.F."/>
            <person name="Xu X."/>
            <person name="Luo Z."/>
        </authorList>
    </citation>
    <scope>NUCLEOTIDE SEQUENCE [LARGE SCALE GENOMIC DNA]</scope>
    <source>
        <strain evidence="3 4">TIOX110</strain>
    </source>
</reference>
<dbReference type="EMBL" id="CP150886">
    <property type="protein sequence ID" value="WZB89660.1"/>
    <property type="molecule type" value="Genomic_DNA"/>
</dbReference>
<proteinExistence type="predicted"/>
<feature type="region of interest" description="Disordered" evidence="1">
    <location>
        <begin position="48"/>
        <end position="70"/>
    </location>
</feature>
<organism evidence="3 4">
    <name type="scientific">Okeanomitos corallinicola TIOX110</name>
    <dbReference type="NCBI Taxonomy" id="3133117"/>
    <lineage>
        <taxon>Bacteria</taxon>
        <taxon>Bacillati</taxon>
        <taxon>Cyanobacteriota</taxon>
        <taxon>Cyanophyceae</taxon>
        <taxon>Nostocales</taxon>
        <taxon>Aphanizomenonaceae</taxon>
        <taxon>Okeanomitos</taxon>
    </lineage>
</organism>
<feature type="compositionally biased region" description="Low complexity" evidence="1">
    <location>
        <begin position="52"/>
        <end position="62"/>
    </location>
</feature>
<evidence type="ECO:0000256" key="1">
    <source>
        <dbReference type="SAM" id="MobiDB-lite"/>
    </source>
</evidence>
<evidence type="ECO:0000313" key="3">
    <source>
        <dbReference type="EMBL" id="WZB89660.1"/>
    </source>
</evidence>
<keyword evidence="2" id="KW-0812">Transmembrane</keyword>
<evidence type="ECO:0000256" key="2">
    <source>
        <dbReference type="SAM" id="Phobius"/>
    </source>
</evidence>
<accession>A0ABZ2UXN4</accession>
<name>A0ABZ2UXN4_9CYAN</name>
<keyword evidence="2" id="KW-0472">Membrane</keyword>